<reference evidence="14" key="1">
    <citation type="submission" date="2023-01" db="EMBL/GenBank/DDBJ databases">
        <title>Comparative Genomic Analysis of the Clinically-Derived Winkia Strain NY0527 Provides Evidence into the Taxonomic Reassignment of Winkia neuii and Characterizes Their Virulence Traits.</title>
        <authorList>
            <person name="Cai X."/>
            <person name="Peng Y."/>
            <person name="Li M."/>
            <person name="Qiu Y."/>
            <person name="Wang Y."/>
            <person name="Xu L."/>
            <person name="Hou Q."/>
        </authorList>
    </citation>
    <scope>NUCLEOTIDE SEQUENCE</scope>
    <source>
        <strain evidence="14">NY0527</strain>
    </source>
</reference>
<comment type="function">
    <text evidence="9">Part of the Sec protein translocase complex. Interacts with the SecYEG preprotein conducting channel. SecDF uses the proton motive force (PMF) to complete protein translocation after the ATP-dependent function of SecA.</text>
</comment>
<dbReference type="AlphaFoldDB" id="A0AB38XLK3"/>
<evidence type="ECO:0000256" key="9">
    <source>
        <dbReference type="HAMAP-Rule" id="MF_01463"/>
    </source>
</evidence>
<feature type="transmembrane region" description="Helical" evidence="9">
    <location>
        <begin position="481"/>
        <end position="499"/>
    </location>
</feature>
<feature type="compositionally biased region" description="Basic and acidic residues" evidence="10">
    <location>
        <begin position="163"/>
        <end position="189"/>
    </location>
</feature>
<dbReference type="SUPFAM" id="SSF82866">
    <property type="entry name" value="Multidrug efflux transporter AcrB transmembrane domain"/>
    <property type="match status" value="1"/>
</dbReference>
<evidence type="ECO:0000256" key="6">
    <source>
        <dbReference type="ARBA" id="ARBA00022989"/>
    </source>
</evidence>
<sequence length="586" mass="62698">MPKTKKQSRPGRVLIALLVITLAMVGLLAAGIINKKTDGVPDLALDLEGGTQLILTPKAEEGAGRNSVTQEDIDQAIAIIRQRVDASGVSEAEITASGGQNIMVSLPGQPSEETLDLVRSSAQLDFRPVIQAGAPQAISAKAIAEAQKAQAKAQGKDPNSVKPSDKSTEELAKEQADQNHDGKISDEVSGKPSNPSDSKYITEKVIYDFLKLDCTDNKNRQGGSAGDHNKALVACSTEGNAKYILGPVDLEGTHVAKANSGMGQTQTGASTGKWEVSLQLDQKGTDKFAEVSKRLFEYKQTEPTKNAFAIVLDGLVVSAPTMNAIISDGRAAISGNFTQESAATLANQLQFGSLPLNFDVQSEQQISPTLGTDSLQWGLIAGLIGFVLIVIYLLWQYRALGLISIGSLVIAGILSYLTISLLSWAMGYRLSLAGVAGLIVAIGVTCDSFIVYFERIRDEVRDGRPLGAAVEEGWSRAKRTILASDAINMLAALVLYFLAVGGVQGFAFTLGITTLLDLLVVFMFTHPTMALLIRTKFFGEGHKWSGLDPEHLGATRRTYKKRNRRERRVVAKKTPGSTAVAEGELK</sequence>
<comment type="subcellular location">
    <subcellularLocation>
        <location evidence="1 9">Cell membrane</location>
        <topology evidence="1 9">Multi-pass membrane protein</topology>
    </subcellularLocation>
</comment>
<accession>A0AB38XLK3</accession>
<dbReference type="InterPro" id="IPR055344">
    <property type="entry name" value="SecD_SecF_C_bact"/>
</dbReference>
<feature type="transmembrane region" description="Helical" evidence="9">
    <location>
        <begin position="432"/>
        <end position="453"/>
    </location>
</feature>
<dbReference type="KEGG" id="wne:PIG85_05720"/>
<keyword evidence="6 9" id="KW-1133">Transmembrane helix</keyword>
<dbReference type="GO" id="GO:0005886">
    <property type="term" value="C:plasma membrane"/>
    <property type="evidence" value="ECO:0007669"/>
    <property type="project" value="UniProtKB-SubCell"/>
</dbReference>
<comment type="similarity">
    <text evidence="9">Belongs to the SecD/SecF family. SecD subfamily.</text>
</comment>
<dbReference type="NCBIfam" id="TIGR00916">
    <property type="entry name" value="2A0604s01"/>
    <property type="match status" value="1"/>
</dbReference>
<dbReference type="PANTHER" id="PTHR30081:SF1">
    <property type="entry name" value="PROTEIN TRANSLOCASE SUBUNIT SECD"/>
    <property type="match status" value="1"/>
</dbReference>
<dbReference type="GO" id="GO:0015450">
    <property type="term" value="F:protein-transporting ATPase activity"/>
    <property type="evidence" value="ECO:0007669"/>
    <property type="project" value="InterPro"/>
</dbReference>
<feature type="domain" description="SecDF P1 head subdomain" evidence="13">
    <location>
        <begin position="239"/>
        <end position="355"/>
    </location>
</feature>
<name>A0AB38XLK3_9ACTO</name>
<evidence type="ECO:0000313" key="14">
    <source>
        <dbReference type="EMBL" id="WCE45176.1"/>
    </source>
</evidence>
<feature type="domain" description="Protein translocase subunit SecDF P1" evidence="12">
    <location>
        <begin position="73"/>
        <end position="129"/>
    </location>
</feature>
<feature type="domain" description="Protein export membrane protein SecD/SecF C-terminal" evidence="11">
    <location>
        <begin position="357"/>
        <end position="523"/>
    </location>
</feature>
<evidence type="ECO:0000256" key="4">
    <source>
        <dbReference type="ARBA" id="ARBA00022692"/>
    </source>
</evidence>
<dbReference type="GO" id="GO:0006605">
    <property type="term" value="P:protein targeting"/>
    <property type="evidence" value="ECO:0007669"/>
    <property type="project" value="UniProtKB-UniRule"/>
</dbReference>
<dbReference type="HAMAP" id="MF_01463_B">
    <property type="entry name" value="SecD_B"/>
    <property type="match status" value="1"/>
</dbReference>
<feature type="transmembrane region" description="Helical" evidence="9">
    <location>
        <begin position="505"/>
        <end position="524"/>
    </location>
</feature>
<dbReference type="Pfam" id="PF02355">
    <property type="entry name" value="SecD_SecF_C"/>
    <property type="match status" value="1"/>
</dbReference>
<evidence type="ECO:0000313" key="15">
    <source>
        <dbReference type="Proteomes" id="UP001211044"/>
    </source>
</evidence>
<protein>
    <recommendedName>
        <fullName evidence="9">Protein translocase subunit SecD</fullName>
    </recommendedName>
</protein>
<dbReference type="Pfam" id="PF21760">
    <property type="entry name" value="SecD_1st"/>
    <property type="match status" value="1"/>
</dbReference>
<keyword evidence="2 9" id="KW-0813">Transport</keyword>
<evidence type="ECO:0000259" key="11">
    <source>
        <dbReference type="Pfam" id="PF02355"/>
    </source>
</evidence>
<dbReference type="InterPro" id="IPR048634">
    <property type="entry name" value="SecD_SecF_C"/>
</dbReference>
<feature type="region of interest" description="Disordered" evidence="10">
    <location>
        <begin position="149"/>
        <end position="197"/>
    </location>
</feature>
<feature type="transmembrane region" description="Helical" evidence="9">
    <location>
        <begin position="402"/>
        <end position="426"/>
    </location>
</feature>
<dbReference type="InterPro" id="IPR005791">
    <property type="entry name" value="SecD"/>
</dbReference>
<keyword evidence="4 9" id="KW-0812">Transmembrane</keyword>
<keyword evidence="7 9" id="KW-0811">Translocation</keyword>
<evidence type="ECO:0000256" key="3">
    <source>
        <dbReference type="ARBA" id="ARBA00022475"/>
    </source>
</evidence>
<dbReference type="GO" id="GO:0065002">
    <property type="term" value="P:intracellular protein transmembrane transport"/>
    <property type="evidence" value="ECO:0007669"/>
    <property type="project" value="UniProtKB-UniRule"/>
</dbReference>
<dbReference type="GO" id="GO:0043952">
    <property type="term" value="P:protein transport by the Sec complex"/>
    <property type="evidence" value="ECO:0007669"/>
    <property type="project" value="UniProtKB-UniRule"/>
</dbReference>
<dbReference type="Proteomes" id="UP001211044">
    <property type="component" value="Chromosome"/>
</dbReference>
<dbReference type="Pfam" id="PF22599">
    <property type="entry name" value="SecDF_P1_head"/>
    <property type="match status" value="1"/>
</dbReference>
<evidence type="ECO:0000259" key="13">
    <source>
        <dbReference type="Pfam" id="PF22599"/>
    </source>
</evidence>
<evidence type="ECO:0000256" key="8">
    <source>
        <dbReference type="ARBA" id="ARBA00023136"/>
    </source>
</evidence>
<dbReference type="InterPro" id="IPR054384">
    <property type="entry name" value="SecDF_P1_head"/>
</dbReference>
<keyword evidence="5 9" id="KW-0653">Protein transport</keyword>
<comment type="caution">
    <text evidence="9">Lacks conserved residue(s) required for the propagation of feature annotation.</text>
</comment>
<gene>
    <name evidence="9 14" type="primary">secD</name>
    <name evidence="14" type="ORF">PIG85_05720</name>
</gene>
<dbReference type="InterPro" id="IPR022813">
    <property type="entry name" value="SecD/SecF_arch_bac"/>
</dbReference>
<evidence type="ECO:0000256" key="5">
    <source>
        <dbReference type="ARBA" id="ARBA00022927"/>
    </source>
</evidence>
<dbReference type="NCBIfam" id="TIGR01129">
    <property type="entry name" value="secD"/>
    <property type="match status" value="1"/>
</dbReference>
<evidence type="ECO:0000259" key="12">
    <source>
        <dbReference type="Pfam" id="PF21760"/>
    </source>
</evidence>
<keyword evidence="8 9" id="KW-0472">Membrane</keyword>
<evidence type="ECO:0000256" key="10">
    <source>
        <dbReference type="SAM" id="MobiDB-lite"/>
    </source>
</evidence>
<dbReference type="Gene3D" id="3.30.70.3220">
    <property type="match status" value="1"/>
</dbReference>
<feature type="compositionally biased region" description="Basic residues" evidence="10">
    <location>
        <begin position="558"/>
        <end position="571"/>
    </location>
</feature>
<dbReference type="InterPro" id="IPR048631">
    <property type="entry name" value="SecD_1st"/>
</dbReference>
<proteinExistence type="inferred from homology"/>
<keyword evidence="3 9" id="KW-1003">Cell membrane</keyword>
<evidence type="ECO:0000256" key="7">
    <source>
        <dbReference type="ARBA" id="ARBA00023010"/>
    </source>
</evidence>
<comment type="subunit">
    <text evidence="9">Forms a complex with SecF. Part of the essential Sec protein translocation apparatus which comprises SecA, SecYEG and auxiliary proteins SecDF. Other proteins may also be involved.</text>
</comment>
<dbReference type="RefSeq" id="WP_239181353.1">
    <property type="nucleotide sequence ID" value="NZ_CP116394.1"/>
</dbReference>
<dbReference type="PANTHER" id="PTHR30081">
    <property type="entry name" value="PROTEIN-EXPORT MEMBRANE PROTEIN SEC"/>
    <property type="match status" value="1"/>
</dbReference>
<organism evidence="14 15">
    <name type="scientific">Winkia neuii subsp. anitrata</name>
    <dbReference type="NCBI Taxonomy" id="29318"/>
    <lineage>
        <taxon>Bacteria</taxon>
        <taxon>Bacillati</taxon>
        <taxon>Actinomycetota</taxon>
        <taxon>Actinomycetes</taxon>
        <taxon>Actinomycetales</taxon>
        <taxon>Actinomycetaceae</taxon>
        <taxon>Winkia</taxon>
    </lineage>
</organism>
<feature type="transmembrane region" description="Helical" evidence="9">
    <location>
        <begin position="375"/>
        <end position="395"/>
    </location>
</feature>
<feature type="region of interest" description="Disordered" evidence="10">
    <location>
        <begin position="558"/>
        <end position="586"/>
    </location>
</feature>
<dbReference type="EMBL" id="CP116394">
    <property type="protein sequence ID" value="WCE45176.1"/>
    <property type="molecule type" value="Genomic_DNA"/>
</dbReference>
<evidence type="ECO:0000256" key="2">
    <source>
        <dbReference type="ARBA" id="ARBA00022448"/>
    </source>
</evidence>
<evidence type="ECO:0000256" key="1">
    <source>
        <dbReference type="ARBA" id="ARBA00004651"/>
    </source>
</evidence>
<dbReference type="Gene3D" id="3.30.1360.200">
    <property type="match status" value="1"/>
</dbReference>